<dbReference type="AlphaFoldDB" id="A0A061RLC2"/>
<accession>A0A061RLC2</accession>
<gene>
    <name evidence="1" type="primary">NDUFAF3</name>
    <name evidence="1" type="ORF">TSPGSL018_1880</name>
</gene>
<dbReference type="PANTHER" id="PTHR21192:SF2">
    <property type="entry name" value="NADH DEHYDROGENASE [UBIQUINONE] 1 ALPHA SUBCOMPLEX ASSEMBLY FACTOR 3"/>
    <property type="match status" value="1"/>
</dbReference>
<sequence length="225" mass="24908">MLMLRAPKLLVLERLFEGLQPLLAHTRQAPSNWEKRLFSKLPQQIPLSENALDTYFVDRGKVSSWTMQKRFPTTKGICNALTNTGIPKTPLSRRDASNTADFDLIEVNAHLTRIDGFYPGGFTVNNVDMPGAVQLHGSLSLLWKSPESPAKLKISDFALLELVKPVPDIVIIGTGPSLAPISEELRQELRKHANSVEVLDTANAASTFNILTQDGREVVGYFFPA</sequence>
<organism evidence="1">
    <name type="scientific">Tetraselmis sp. GSL018</name>
    <dbReference type="NCBI Taxonomy" id="582737"/>
    <lineage>
        <taxon>Eukaryota</taxon>
        <taxon>Viridiplantae</taxon>
        <taxon>Chlorophyta</taxon>
        <taxon>core chlorophytes</taxon>
        <taxon>Chlorodendrophyceae</taxon>
        <taxon>Chlorodendrales</taxon>
        <taxon>Chlorodendraceae</taxon>
        <taxon>Tetraselmis</taxon>
    </lineage>
</organism>
<dbReference type="InterPro" id="IPR036748">
    <property type="entry name" value="MTH938-like_sf"/>
</dbReference>
<dbReference type="Gene3D" id="3.40.1230.10">
    <property type="entry name" value="MTH938-like"/>
    <property type="match status" value="1"/>
</dbReference>
<dbReference type="GO" id="GO:0032981">
    <property type="term" value="P:mitochondrial respiratory chain complex I assembly"/>
    <property type="evidence" value="ECO:0007669"/>
    <property type="project" value="TreeGrafter"/>
</dbReference>
<dbReference type="Pfam" id="PF04430">
    <property type="entry name" value="DUF498"/>
    <property type="match status" value="1"/>
</dbReference>
<reference evidence="1" key="1">
    <citation type="submission" date="2014-05" db="EMBL/GenBank/DDBJ databases">
        <title>The transcriptome of the halophilic microalga Tetraselmis sp. GSL018 isolated from the Great Salt Lake, Utah.</title>
        <authorList>
            <person name="Jinkerson R.E."/>
            <person name="D'Adamo S."/>
            <person name="Posewitz M.C."/>
        </authorList>
    </citation>
    <scope>NUCLEOTIDE SEQUENCE</scope>
    <source>
        <strain evidence="1">GSL018</strain>
    </source>
</reference>
<keyword evidence="1" id="KW-0830">Ubiquinone</keyword>
<dbReference type="SUPFAM" id="SSF64076">
    <property type="entry name" value="MTH938-like"/>
    <property type="match status" value="1"/>
</dbReference>
<evidence type="ECO:0000313" key="1">
    <source>
        <dbReference type="EMBL" id="JAC71450.1"/>
    </source>
</evidence>
<proteinExistence type="predicted"/>
<name>A0A061RLC2_9CHLO</name>
<dbReference type="PANTHER" id="PTHR21192">
    <property type="entry name" value="NUCLEAR PROTEIN E3-3"/>
    <property type="match status" value="1"/>
</dbReference>
<dbReference type="EMBL" id="GBEZ01014638">
    <property type="protein sequence ID" value="JAC71450.1"/>
    <property type="molecule type" value="Transcribed_RNA"/>
</dbReference>
<dbReference type="InterPro" id="IPR007523">
    <property type="entry name" value="NDUFAF3/AAMDC"/>
</dbReference>
<dbReference type="GO" id="GO:0005743">
    <property type="term" value="C:mitochondrial inner membrane"/>
    <property type="evidence" value="ECO:0007669"/>
    <property type="project" value="TreeGrafter"/>
</dbReference>
<protein>
    <submittedName>
        <fullName evidence="1">NADH dehydrogenase [ubiquinone] 1 alpha subcomplex assembly factor 3</fullName>
    </submittedName>
</protein>